<dbReference type="EMBL" id="JADYXP020000019">
    <property type="protein sequence ID" value="KAL0105137.1"/>
    <property type="molecule type" value="Genomic_DNA"/>
</dbReference>
<dbReference type="PROSITE" id="PS00478">
    <property type="entry name" value="LIM_DOMAIN_1"/>
    <property type="match status" value="1"/>
</dbReference>
<dbReference type="PANTHER" id="PTHR24215:SF35">
    <property type="entry name" value="MUSCLE LIM PROTEIN MLP84B"/>
    <property type="match status" value="1"/>
</dbReference>
<sequence>MSSPQDKLSLGEDRTKVIVSACESSSCHESGTTANTPDTASLSRRKCLCPSRPPTANRCTAFPRRVSFNDATVVGTNDGDDRHAANVQDDRLKSARLDTDKEIENKAERETFYDIWQADDSSTVRSEDGYLESTPRIDNYVEDRCGVSDCTFSGDKGYGLQSENIGEQTVESDERRRAWPDSNDVCSVDRFAGNKPRPGEDDTAWNSSSNCIYKNTDSSDHDEYRMRGGCGGCSCETRGNVWRSPQYYGCCCRGVVPNESCASTLDESKIRCVMPSRVCSRCPRVCKKTTRCEPPPCMTDVRSCDGGGCCGGCGPPTRICTPSSKICNLPAHSSRGKLPCAPCCPQFPCSISSCKDCCSGSNNYKKLCSSRYLPTTSGGCCGVNDRAKCNTNAACCRVRLPCECLGGGLDCRRCGRKVYQAEMQIACGVKYHNNCFSCFCCRKPLEPLSYQENNGEIYCKQCYVRNFGPQGYGYGVGAGVLQTPL</sequence>
<dbReference type="PANTHER" id="PTHR24215">
    <property type="entry name" value="RHO-GTPASE-ACTIVATING PROTEIN LRG1"/>
    <property type="match status" value="1"/>
</dbReference>
<name>A0AAW2EPS5_9HYME</name>
<feature type="compositionally biased region" description="Polar residues" evidence="9">
    <location>
        <begin position="24"/>
        <end position="42"/>
    </location>
</feature>
<keyword evidence="3 8" id="KW-0479">Metal-binding</keyword>
<protein>
    <recommendedName>
        <fullName evidence="10">LIM zinc-binding domain-containing protein</fullName>
    </recommendedName>
</protein>
<evidence type="ECO:0000256" key="8">
    <source>
        <dbReference type="PROSITE-ProRule" id="PRU00125"/>
    </source>
</evidence>
<comment type="caution">
    <text evidence="11">The sequence shown here is derived from an EMBL/GenBank/DDBJ whole genome shotgun (WGS) entry which is preliminary data.</text>
</comment>
<keyword evidence="4" id="KW-0677">Repeat</keyword>
<reference evidence="11 12" key="1">
    <citation type="submission" date="2023-03" db="EMBL/GenBank/DDBJ databases">
        <title>High recombination rates correlate with genetic variation in Cardiocondyla obscurior ants.</title>
        <authorList>
            <person name="Errbii M."/>
        </authorList>
    </citation>
    <scope>NUCLEOTIDE SEQUENCE [LARGE SCALE GENOMIC DNA]</scope>
    <source>
        <strain evidence="11">Alpha-2009</strain>
        <tissue evidence="11">Whole body</tissue>
    </source>
</reference>
<dbReference type="Pfam" id="PF00412">
    <property type="entry name" value="LIM"/>
    <property type="match status" value="1"/>
</dbReference>
<dbReference type="GO" id="GO:0030018">
    <property type="term" value="C:Z disc"/>
    <property type="evidence" value="ECO:0007669"/>
    <property type="project" value="UniProtKB-ARBA"/>
</dbReference>
<dbReference type="Gene3D" id="2.10.110.10">
    <property type="entry name" value="Cysteine Rich Protein"/>
    <property type="match status" value="1"/>
</dbReference>
<dbReference type="GO" id="GO:0046872">
    <property type="term" value="F:metal ion binding"/>
    <property type="evidence" value="ECO:0007669"/>
    <property type="project" value="UniProtKB-KW"/>
</dbReference>
<dbReference type="FunFam" id="2.10.110.10:FF:000001">
    <property type="entry name" value="Cysteine and glycine-rich protein 1"/>
    <property type="match status" value="1"/>
</dbReference>
<feature type="region of interest" description="Disordered" evidence="9">
    <location>
        <begin position="24"/>
        <end position="44"/>
    </location>
</feature>
<comment type="subcellular location">
    <subcellularLocation>
        <location evidence="1">Nucleus</location>
    </subcellularLocation>
</comment>
<dbReference type="InterPro" id="IPR001781">
    <property type="entry name" value="Znf_LIM"/>
</dbReference>
<evidence type="ECO:0000259" key="10">
    <source>
        <dbReference type="PROSITE" id="PS50023"/>
    </source>
</evidence>
<gene>
    <name evidence="11" type="ORF">PUN28_016646</name>
</gene>
<organism evidence="11 12">
    <name type="scientific">Cardiocondyla obscurior</name>
    <dbReference type="NCBI Taxonomy" id="286306"/>
    <lineage>
        <taxon>Eukaryota</taxon>
        <taxon>Metazoa</taxon>
        <taxon>Ecdysozoa</taxon>
        <taxon>Arthropoda</taxon>
        <taxon>Hexapoda</taxon>
        <taxon>Insecta</taxon>
        <taxon>Pterygota</taxon>
        <taxon>Neoptera</taxon>
        <taxon>Endopterygota</taxon>
        <taxon>Hymenoptera</taxon>
        <taxon>Apocrita</taxon>
        <taxon>Aculeata</taxon>
        <taxon>Formicoidea</taxon>
        <taxon>Formicidae</taxon>
        <taxon>Myrmicinae</taxon>
        <taxon>Cardiocondyla</taxon>
    </lineage>
</organism>
<dbReference type="PROSITE" id="PS50023">
    <property type="entry name" value="LIM_DOMAIN_2"/>
    <property type="match status" value="1"/>
</dbReference>
<dbReference type="GO" id="GO:0007517">
    <property type="term" value="P:muscle organ development"/>
    <property type="evidence" value="ECO:0007669"/>
    <property type="project" value="UniProtKB-KW"/>
</dbReference>
<dbReference type="Proteomes" id="UP001430953">
    <property type="component" value="Unassembled WGS sequence"/>
</dbReference>
<dbReference type="GO" id="GO:0005634">
    <property type="term" value="C:nucleus"/>
    <property type="evidence" value="ECO:0007669"/>
    <property type="project" value="UniProtKB-SubCell"/>
</dbReference>
<proteinExistence type="predicted"/>
<evidence type="ECO:0000313" key="12">
    <source>
        <dbReference type="Proteomes" id="UP001430953"/>
    </source>
</evidence>
<evidence type="ECO:0000313" key="11">
    <source>
        <dbReference type="EMBL" id="KAL0105137.1"/>
    </source>
</evidence>
<dbReference type="GO" id="GO:0030036">
    <property type="term" value="P:actin cytoskeleton organization"/>
    <property type="evidence" value="ECO:0007669"/>
    <property type="project" value="TreeGrafter"/>
</dbReference>
<dbReference type="SMART" id="SM00132">
    <property type="entry name" value="LIM"/>
    <property type="match status" value="1"/>
</dbReference>
<dbReference type="AlphaFoldDB" id="A0AAW2EPS5"/>
<evidence type="ECO:0000256" key="1">
    <source>
        <dbReference type="ARBA" id="ARBA00004123"/>
    </source>
</evidence>
<dbReference type="GO" id="GO:0060537">
    <property type="term" value="P:muscle tissue development"/>
    <property type="evidence" value="ECO:0007669"/>
    <property type="project" value="UniProtKB-ARBA"/>
</dbReference>
<keyword evidence="5 8" id="KW-0862">Zinc</keyword>
<evidence type="ECO:0000256" key="7">
    <source>
        <dbReference type="ARBA" id="ARBA00023242"/>
    </source>
</evidence>
<accession>A0AAW2EPS5</accession>
<evidence type="ECO:0000256" key="4">
    <source>
        <dbReference type="ARBA" id="ARBA00022737"/>
    </source>
</evidence>
<evidence type="ECO:0000256" key="6">
    <source>
        <dbReference type="ARBA" id="ARBA00023038"/>
    </source>
</evidence>
<evidence type="ECO:0000256" key="3">
    <source>
        <dbReference type="ARBA" id="ARBA00022723"/>
    </source>
</evidence>
<keyword evidence="6 8" id="KW-0440">LIM domain</keyword>
<feature type="domain" description="LIM zinc-binding" evidence="10">
    <location>
        <begin position="409"/>
        <end position="469"/>
    </location>
</feature>
<evidence type="ECO:0000256" key="9">
    <source>
        <dbReference type="SAM" id="MobiDB-lite"/>
    </source>
</evidence>
<keyword evidence="2" id="KW-0517">Myogenesis</keyword>
<keyword evidence="7" id="KW-0539">Nucleus</keyword>
<dbReference type="SUPFAM" id="SSF57716">
    <property type="entry name" value="Glucocorticoid receptor-like (DNA-binding domain)"/>
    <property type="match status" value="1"/>
</dbReference>
<evidence type="ECO:0000256" key="5">
    <source>
        <dbReference type="ARBA" id="ARBA00022833"/>
    </source>
</evidence>
<keyword evidence="12" id="KW-1185">Reference proteome</keyword>
<evidence type="ECO:0000256" key="2">
    <source>
        <dbReference type="ARBA" id="ARBA00022541"/>
    </source>
</evidence>